<accession>A0A6T7TL79</accession>
<dbReference type="EMBL" id="HBEP01029845">
    <property type="protein sequence ID" value="CAD8502935.1"/>
    <property type="molecule type" value="Transcribed_RNA"/>
</dbReference>
<protein>
    <submittedName>
        <fullName evidence="1">Uncharacterized protein</fullName>
    </submittedName>
</protein>
<name>A0A6T7TL79_9EUKA</name>
<reference evidence="1" key="1">
    <citation type="submission" date="2021-01" db="EMBL/GenBank/DDBJ databases">
        <authorList>
            <person name="Corre E."/>
            <person name="Pelletier E."/>
            <person name="Niang G."/>
            <person name="Scheremetjew M."/>
            <person name="Finn R."/>
            <person name="Kale V."/>
            <person name="Holt S."/>
            <person name="Cochrane G."/>
            <person name="Meng A."/>
            <person name="Brown T."/>
            <person name="Cohen L."/>
        </authorList>
    </citation>
    <scope>NUCLEOTIDE SEQUENCE</scope>
    <source>
        <strain evidence="1">CCMP1374</strain>
    </source>
</reference>
<proteinExistence type="predicted"/>
<sequence>MLSLFFDDLSVHGHREIAERARLTELVGRPPQVPAVSEEDMPEVLSESQAQQAKARDMLPTPSEQQEQLLQMLDGMPPVEHASFLGHWLYLLVQVHDAYLVSHYTRHAVWFASSAQGCPPVRRSLDFASGPPHRRDVCTHHVPRVQDRRAAAAREVQRLYEHH</sequence>
<dbReference type="AlphaFoldDB" id="A0A6T7TL79"/>
<organism evidence="1">
    <name type="scientific">Phaeocystis antarctica</name>
    <dbReference type="NCBI Taxonomy" id="33657"/>
    <lineage>
        <taxon>Eukaryota</taxon>
        <taxon>Haptista</taxon>
        <taxon>Haptophyta</taxon>
        <taxon>Prymnesiophyceae</taxon>
        <taxon>Phaeocystales</taxon>
        <taxon>Phaeocystaceae</taxon>
        <taxon>Phaeocystis</taxon>
    </lineage>
</organism>
<gene>
    <name evidence="1" type="ORF">PANT1444_LOCUS16900</name>
    <name evidence="2" type="ORF">PANT1444_LOCUS16902</name>
</gene>
<evidence type="ECO:0000313" key="2">
    <source>
        <dbReference type="EMBL" id="CAD8502939.1"/>
    </source>
</evidence>
<dbReference type="EMBL" id="HBEP01029848">
    <property type="protein sequence ID" value="CAD8502939.1"/>
    <property type="molecule type" value="Transcribed_RNA"/>
</dbReference>
<evidence type="ECO:0000313" key="1">
    <source>
        <dbReference type="EMBL" id="CAD8502935.1"/>
    </source>
</evidence>